<dbReference type="InterPro" id="IPR001296">
    <property type="entry name" value="Glyco_trans_1"/>
</dbReference>
<gene>
    <name evidence="2" type="ORF">MNBD_DELTA02-399</name>
</gene>
<dbReference type="SUPFAM" id="SSF53756">
    <property type="entry name" value="UDP-Glycosyltransferase/glycogen phosphorylase"/>
    <property type="match status" value="1"/>
</dbReference>
<dbReference type="Gene3D" id="3.40.50.2000">
    <property type="entry name" value="Glycogen Phosphorylase B"/>
    <property type="match status" value="1"/>
</dbReference>
<dbReference type="AlphaFoldDB" id="A0A3B0VCF8"/>
<organism evidence="2">
    <name type="scientific">hydrothermal vent metagenome</name>
    <dbReference type="NCBI Taxonomy" id="652676"/>
    <lineage>
        <taxon>unclassified sequences</taxon>
        <taxon>metagenomes</taxon>
        <taxon>ecological metagenomes</taxon>
    </lineage>
</organism>
<dbReference type="CDD" id="cd03801">
    <property type="entry name" value="GT4_PimA-like"/>
    <property type="match status" value="1"/>
</dbReference>
<proteinExistence type="predicted"/>
<evidence type="ECO:0000313" key="2">
    <source>
        <dbReference type="EMBL" id="VAW37983.1"/>
    </source>
</evidence>
<feature type="domain" description="Glycosyl transferase family 1" evidence="1">
    <location>
        <begin position="196"/>
        <end position="342"/>
    </location>
</feature>
<dbReference type="EMBL" id="UOEZ01000063">
    <property type="protein sequence ID" value="VAW37983.1"/>
    <property type="molecule type" value="Genomic_DNA"/>
</dbReference>
<evidence type="ECO:0000259" key="1">
    <source>
        <dbReference type="Pfam" id="PF00534"/>
    </source>
</evidence>
<protein>
    <recommendedName>
        <fullName evidence="1">Glycosyl transferase family 1 domain-containing protein</fullName>
    </recommendedName>
</protein>
<reference evidence="2" key="1">
    <citation type="submission" date="2018-06" db="EMBL/GenBank/DDBJ databases">
        <authorList>
            <person name="Zhirakovskaya E."/>
        </authorList>
    </citation>
    <scope>NUCLEOTIDE SEQUENCE</scope>
</reference>
<dbReference type="Gene3D" id="3.40.50.11090">
    <property type="match status" value="1"/>
</dbReference>
<accession>A0A3B0VCF8</accession>
<dbReference type="GO" id="GO:0016757">
    <property type="term" value="F:glycosyltransferase activity"/>
    <property type="evidence" value="ECO:0007669"/>
    <property type="project" value="InterPro"/>
</dbReference>
<dbReference type="Pfam" id="PF00534">
    <property type="entry name" value="Glycos_transf_1"/>
    <property type="match status" value="1"/>
</dbReference>
<name>A0A3B0VCF8_9ZZZZ</name>
<sequence>MSDKKLKITFIAPDVDLSGGVKAVLEFSNHLIDMGHEVTVVYPAVPMSNGASWYNPGLMLRRGRTMAKKIAADNPLDWFDYRGRLVRTPTLAEKYIPEGDVVIATWWETAYHVAGFDPGKGEKFYLIQHYEVWGGPADKVDASFKLGLKNIVNSSWLREILEDKLHAPVGVLIPHAPDLEQFFVEDAAGSRRDKDGNLRVLLSYRDIEWKGMADGFRAFQLAQKQEPRIKLVVFGPEKGPDVPEGVEFHQRPTRDRLRRLYNSCDIFLFPSILEGFGMPPMEAMACGCAVVVTRVGAVPDYTTAGKTALVCEPGSAEELAEGILRLVRNKGLREEIAEAGRRHITENFSWAASARQLEGFILDTLKKQKKPRHG</sequence>
<dbReference type="PANTHER" id="PTHR12526">
    <property type="entry name" value="GLYCOSYLTRANSFERASE"/>
    <property type="match status" value="1"/>
</dbReference>